<evidence type="ECO:0008006" key="3">
    <source>
        <dbReference type="Google" id="ProtNLM"/>
    </source>
</evidence>
<dbReference type="AlphaFoldDB" id="A0AAW0FJ44"/>
<sequence length="582" mass="66921">MLMAADPIQESILQRQDARSHALSLPELLSPIFEFIPDVEPGRDGWTIKSKFTPFALVCRAWFIPAIRKIWRRSSPGAVVILIPSWKEFIYETEFPTTKYQKHTPEEIDDVVIRNGWREDRRRYDWSLWAKSLRPKDYNRFIFYQQYIITMTNFHSSVPQVIMDAFINAPSSPFQPGISQPFHNLSKIAWNLPMVSPEGWPQEQISLSVLQLVSVHAQQIRSLTLDNIGIILPLAHLRVPLFLSQLVCLEDISLPFSPSPVLAVCLEALSRIKHLSRIVAIHPFNGDNTFNPVLYKGSFPALKTLHIRWSLEDILSFFRLDNAPTGLQTLTMYHGPASTLSSPQVMMDAFREITKRCENIEHFHSSYDHQVWDNFEPDIVTFEMLEPLSRLHRIEEFELTTPFNIGLTDTEVIRLVSRWRGLRLFKLVGSTAGKHWVEPGPTTNMLKLLAQCCPDLHILRLSISFKLADVPRQEPKDHVPLFPALEILETFPGVVQIFDSPPSYGGVHYLVSACPLTCEISCRFPGWVEDNADVDADADVRQVLLWNDRAHLEILRKQRECLVKKVCTLEDIIRQLKPQLRI</sequence>
<keyword evidence="2" id="KW-1185">Reference proteome</keyword>
<dbReference type="EMBL" id="JASBNA010000064">
    <property type="protein sequence ID" value="KAK7678979.1"/>
    <property type="molecule type" value="Genomic_DNA"/>
</dbReference>
<dbReference type="Gene3D" id="3.80.10.10">
    <property type="entry name" value="Ribonuclease Inhibitor"/>
    <property type="match status" value="1"/>
</dbReference>
<evidence type="ECO:0000313" key="1">
    <source>
        <dbReference type="EMBL" id="KAK7678979.1"/>
    </source>
</evidence>
<protein>
    <recommendedName>
        <fullName evidence="3">F-box domain-containing protein</fullName>
    </recommendedName>
</protein>
<name>A0AAW0FJ44_9APHY</name>
<comment type="caution">
    <text evidence="1">The sequence shown here is derived from an EMBL/GenBank/DDBJ whole genome shotgun (WGS) entry which is preliminary data.</text>
</comment>
<organism evidence="1 2">
    <name type="scientific">Cerrena zonata</name>
    <dbReference type="NCBI Taxonomy" id="2478898"/>
    <lineage>
        <taxon>Eukaryota</taxon>
        <taxon>Fungi</taxon>
        <taxon>Dikarya</taxon>
        <taxon>Basidiomycota</taxon>
        <taxon>Agaricomycotina</taxon>
        <taxon>Agaricomycetes</taxon>
        <taxon>Polyporales</taxon>
        <taxon>Cerrenaceae</taxon>
        <taxon>Cerrena</taxon>
    </lineage>
</organism>
<evidence type="ECO:0000313" key="2">
    <source>
        <dbReference type="Proteomes" id="UP001385951"/>
    </source>
</evidence>
<dbReference type="Proteomes" id="UP001385951">
    <property type="component" value="Unassembled WGS sequence"/>
</dbReference>
<reference evidence="1 2" key="1">
    <citation type="submission" date="2022-09" db="EMBL/GenBank/DDBJ databases">
        <authorList>
            <person name="Palmer J.M."/>
        </authorList>
    </citation>
    <scope>NUCLEOTIDE SEQUENCE [LARGE SCALE GENOMIC DNA]</scope>
    <source>
        <strain evidence="1 2">DSM 7382</strain>
    </source>
</reference>
<proteinExistence type="predicted"/>
<accession>A0AAW0FJ44</accession>
<dbReference type="InterPro" id="IPR032675">
    <property type="entry name" value="LRR_dom_sf"/>
</dbReference>
<gene>
    <name evidence="1" type="ORF">QCA50_017922</name>
</gene>